<sequence>MSPRLYPSRARVRTVGGEGNVERYGETSKRATLWGFGGFLIEARVPRQKGASFCNGPGLFRRDRVLIGSVDLLEESSTPSAAPAVFHPPQDSKPKQGALFRCPGTNRALNWYQDTEIKPLVSVSSPGEGERPRVLRMVWRIPLRGPHCL</sequence>
<accession>A0AAP0JZ19</accession>
<dbReference type="Proteomes" id="UP001420932">
    <property type="component" value="Unassembled WGS sequence"/>
</dbReference>
<evidence type="ECO:0000313" key="1">
    <source>
        <dbReference type="EMBL" id="KAK9142711.1"/>
    </source>
</evidence>
<protein>
    <submittedName>
        <fullName evidence="1">Uncharacterized protein</fullName>
    </submittedName>
</protein>
<evidence type="ECO:0000313" key="2">
    <source>
        <dbReference type="Proteomes" id="UP001420932"/>
    </source>
</evidence>
<dbReference type="AlphaFoldDB" id="A0AAP0JZ19"/>
<name>A0AAP0JZ19_9MAGN</name>
<proteinExistence type="predicted"/>
<comment type="caution">
    <text evidence="1">The sequence shown here is derived from an EMBL/GenBank/DDBJ whole genome shotgun (WGS) entry which is preliminary data.</text>
</comment>
<organism evidence="1 2">
    <name type="scientific">Stephania yunnanensis</name>
    <dbReference type="NCBI Taxonomy" id="152371"/>
    <lineage>
        <taxon>Eukaryota</taxon>
        <taxon>Viridiplantae</taxon>
        <taxon>Streptophyta</taxon>
        <taxon>Embryophyta</taxon>
        <taxon>Tracheophyta</taxon>
        <taxon>Spermatophyta</taxon>
        <taxon>Magnoliopsida</taxon>
        <taxon>Ranunculales</taxon>
        <taxon>Menispermaceae</taxon>
        <taxon>Menispermoideae</taxon>
        <taxon>Cissampelideae</taxon>
        <taxon>Stephania</taxon>
    </lineage>
</organism>
<dbReference type="EMBL" id="JBBNAF010000005">
    <property type="protein sequence ID" value="KAK9142711.1"/>
    <property type="molecule type" value="Genomic_DNA"/>
</dbReference>
<keyword evidence="2" id="KW-1185">Reference proteome</keyword>
<gene>
    <name evidence="1" type="ORF">Syun_012111</name>
</gene>
<reference evidence="1 2" key="1">
    <citation type="submission" date="2024-01" db="EMBL/GenBank/DDBJ databases">
        <title>Genome assemblies of Stephania.</title>
        <authorList>
            <person name="Yang L."/>
        </authorList>
    </citation>
    <scope>NUCLEOTIDE SEQUENCE [LARGE SCALE GENOMIC DNA]</scope>
    <source>
        <strain evidence="1">YNDBR</strain>
        <tissue evidence="1">Leaf</tissue>
    </source>
</reference>